<organism evidence="1">
    <name type="scientific">Oryza barthii</name>
    <dbReference type="NCBI Taxonomy" id="65489"/>
    <lineage>
        <taxon>Eukaryota</taxon>
        <taxon>Viridiplantae</taxon>
        <taxon>Streptophyta</taxon>
        <taxon>Embryophyta</taxon>
        <taxon>Tracheophyta</taxon>
        <taxon>Spermatophyta</taxon>
        <taxon>Magnoliopsida</taxon>
        <taxon>Liliopsida</taxon>
        <taxon>Poales</taxon>
        <taxon>Poaceae</taxon>
        <taxon>BOP clade</taxon>
        <taxon>Oryzoideae</taxon>
        <taxon>Oryzeae</taxon>
        <taxon>Oryzinae</taxon>
        <taxon>Oryza</taxon>
    </lineage>
</organism>
<proteinExistence type="predicted"/>
<dbReference type="PANTHER" id="PTHR34658">
    <property type="entry name" value="OS01G0151800 PROTEIN"/>
    <property type="match status" value="1"/>
</dbReference>
<reference evidence="1" key="2">
    <citation type="submission" date="2015-03" db="UniProtKB">
        <authorList>
            <consortium name="EnsemblPlants"/>
        </authorList>
    </citation>
    <scope>IDENTIFICATION</scope>
</reference>
<dbReference type="PaxDb" id="65489-OBART01G03380.1"/>
<dbReference type="AlphaFoldDB" id="A0A0D3EJN7"/>
<dbReference type="HOGENOM" id="CLU_125181_0_0_1"/>
<reference evidence="1" key="1">
    <citation type="journal article" date="2009" name="Rice">
        <title>De Novo Next Generation Sequencing of Plant Genomes.</title>
        <authorList>
            <person name="Rounsley S."/>
            <person name="Marri P.R."/>
            <person name="Yu Y."/>
            <person name="He R."/>
            <person name="Sisneros N."/>
            <person name="Goicoechea J.L."/>
            <person name="Lee S.J."/>
            <person name="Angelova A."/>
            <person name="Kudrna D."/>
            <person name="Luo M."/>
            <person name="Affourtit J."/>
            <person name="Desany B."/>
            <person name="Knight J."/>
            <person name="Niazi F."/>
            <person name="Egholm M."/>
            <person name="Wing R.A."/>
        </authorList>
    </citation>
    <scope>NUCLEOTIDE SEQUENCE [LARGE SCALE GENOMIC DNA]</scope>
    <source>
        <strain evidence="1">cv. IRGC 105608</strain>
    </source>
</reference>
<keyword evidence="2" id="KW-1185">Reference proteome</keyword>
<protein>
    <submittedName>
        <fullName evidence="1">Uncharacterized protein</fullName>
    </submittedName>
</protein>
<evidence type="ECO:0000313" key="1">
    <source>
        <dbReference type="EnsemblPlants" id="OBART01G03380.1"/>
    </source>
</evidence>
<dbReference type="eggNOG" id="ENOG502S4CS">
    <property type="taxonomic scope" value="Eukaryota"/>
</dbReference>
<evidence type="ECO:0000313" key="2">
    <source>
        <dbReference type="Proteomes" id="UP000026960"/>
    </source>
</evidence>
<sequence length="170" mass="17786">MAFPSLSVSGILARHPVLFYAATWTAVATAAVSVAAFAPELAFVWAVTPSTGAGAAPLAAECPGGIVLPLDGPPWDAACVPAALFGRVTLDVLVPPVFAAAVVSAALWFTKAVGVWEDDDDEDDSNEATMLDKCSVKVYTDSKIESLSWPSLLLIQMLRSCIQAKQIHGQ</sequence>
<dbReference type="EnsemblPlants" id="OBART01G03380.1">
    <property type="protein sequence ID" value="OBART01G03380.1"/>
    <property type="gene ID" value="OBART01G03380"/>
</dbReference>
<dbReference type="STRING" id="65489.A0A0D3EJN7"/>
<accession>A0A0D3EJN7</accession>
<dbReference type="PANTHER" id="PTHR34658:SF2">
    <property type="entry name" value="OS01G0151800 PROTEIN"/>
    <property type="match status" value="1"/>
</dbReference>
<dbReference type="Gramene" id="OBART01G03380.1">
    <property type="protein sequence ID" value="OBART01G03380.1"/>
    <property type="gene ID" value="OBART01G03380"/>
</dbReference>
<dbReference type="Proteomes" id="UP000026960">
    <property type="component" value="Chromosome 1"/>
</dbReference>
<name>A0A0D3EJN7_9ORYZ</name>